<reference evidence="1" key="1">
    <citation type="submission" date="2014-09" db="EMBL/GenBank/DDBJ databases">
        <authorList>
            <person name="Magalhaes I.L.F."/>
            <person name="Oliveira U."/>
            <person name="Santos F.R."/>
            <person name="Vidigal T.H.D.A."/>
            <person name="Brescovit A.D."/>
            <person name="Santos A.J."/>
        </authorList>
    </citation>
    <scope>NUCLEOTIDE SEQUENCE</scope>
    <source>
        <tissue evidence="1">Shoot tissue taken approximately 20 cm above the soil surface</tissue>
    </source>
</reference>
<name>A0A0A9H6L2_ARUDO</name>
<evidence type="ECO:0000313" key="1">
    <source>
        <dbReference type="EMBL" id="JAE31434.1"/>
    </source>
</evidence>
<reference evidence="1" key="2">
    <citation type="journal article" date="2015" name="Data Brief">
        <title>Shoot transcriptome of the giant reed, Arundo donax.</title>
        <authorList>
            <person name="Barrero R.A."/>
            <person name="Guerrero F.D."/>
            <person name="Moolhuijzen P."/>
            <person name="Goolsby J.A."/>
            <person name="Tidwell J."/>
            <person name="Bellgard S.E."/>
            <person name="Bellgard M.I."/>
        </authorList>
    </citation>
    <scope>NUCLEOTIDE SEQUENCE</scope>
    <source>
        <tissue evidence="1">Shoot tissue taken approximately 20 cm above the soil surface</tissue>
    </source>
</reference>
<organism evidence="1">
    <name type="scientific">Arundo donax</name>
    <name type="common">Giant reed</name>
    <name type="synonym">Donax arundinaceus</name>
    <dbReference type="NCBI Taxonomy" id="35708"/>
    <lineage>
        <taxon>Eukaryota</taxon>
        <taxon>Viridiplantae</taxon>
        <taxon>Streptophyta</taxon>
        <taxon>Embryophyta</taxon>
        <taxon>Tracheophyta</taxon>
        <taxon>Spermatophyta</taxon>
        <taxon>Magnoliopsida</taxon>
        <taxon>Liliopsida</taxon>
        <taxon>Poales</taxon>
        <taxon>Poaceae</taxon>
        <taxon>PACMAD clade</taxon>
        <taxon>Arundinoideae</taxon>
        <taxon>Arundineae</taxon>
        <taxon>Arundo</taxon>
    </lineage>
</organism>
<dbReference type="AlphaFoldDB" id="A0A0A9H6L2"/>
<protein>
    <submittedName>
        <fullName evidence="1">Uncharacterized protein</fullName>
    </submittedName>
</protein>
<accession>A0A0A9H6L2</accession>
<sequence length="43" mass="4938">MEMNMHVLCSLYPMQQSTIFPVHSVQQNCKSNGGCLLITLKRR</sequence>
<proteinExistence type="predicted"/>
<dbReference type="EMBL" id="GBRH01166462">
    <property type="protein sequence ID" value="JAE31434.1"/>
    <property type="molecule type" value="Transcribed_RNA"/>
</dbReference>